<protein>
    <recommendedName>
        <fullName evidence="3">3-hydroxy-3-methylglutaryl coenzyme A reductase</fullName>
        <shortName evidence="3">HMG-CoA reductase</shortName>
        <ecNumber evidence="3">1.1.1.88</ecNumber>
    </recommendedName>
</protein>
<dbReference type="OrthoDB" id="9764892at2"/>
<dbReference type="SUPFAM" id="SSF56542">
    <property type="entry name" value="Substrate-binding domain of HMG-CoA reductase"/>
    <property type="match status" value="1"/>
</dbReference>
<evidence type="ECO:0000256" key="4">
    <source>
        <dbReference type="SAM" id="Coils"/>
    </source>
</evidence>
<dbReference type="InterPro" id="IPR023074">
    <property type="entry name" value="HMG_CoA_Rdtase_cat_sf"/>
</dbReference>
<dbReference type="Proteomes" id="UP000054735">
    <property type="component" value="Unassembled WGS sequence"/>
</dbReference>
<dbReference type="SUPFAM" id="SSF55035">
    <property type="entry name" value="NAD-binding domain of HMG-CoA reductase"/>
    <property type="match status" value="1"/>
</dbReference>
<evidence type="ECO:0000256" key="3">
    <source>
        <dbReference type="RuleBase" id="RU361219"/>
    </source>
</evidence>
<keyword evidence="3" id="KW-0520">NAD</keyword>
<dbReference type="InterPro" id="IPR002202">
    <property type="entry name" value="HMG_CoA_Rdtase"/>
</dbReference>
<dbReference type="Gene3D" id="1.10.8.660">
    <property type="match status" value="1"/>
</dbReference>
<comment type="similarity">
    <text evidence="1 3">Belongs to the HMG-CoA reductase family.</text>
</comment>
<evidence type="ECO:0000256" key="1">
    <source>
        <dbReference type="ARBA" id="ARBA00007661"/>
    </source>
</evidence>
<reference evidence="5 7" key="1">
    <citation type="submission" date="2015-11" db="EMBL/GenBank/DDBJ databases">
        <title>Genomic analysis of 38 Legionella species identifies large and diverse effector repertoires.</title>
        <authorList>
            <person name="Burstein D."/>
            <person name="Amaro F."/>
            <person name="Zusman T."/>
            <person name="Lifshitz Z."/>
            <person name="Cohen O."/>
            <person name="Gilbert J.A."/>
            <person name="Pupko T."/>
            <person name="Shuman H.A."/>
            <person name="Segal G."/>
        </authorList>
    </citation>
    <scope>NUCLEOTIDE SEQUENCE [LARGE SCALE GENOMIC DNA]</scope>
    <source>
        <strain evidence="5 7">CDC#1407-AL-14</strain>
    </source>
</reference>
<evidence type="ECO:0000313" key="8">
    <source>
        <dbReference type="Proteomes" id="UP000255066"/>
    </source>
</evidence>
<dbReference type="Gene3D" id="3.90.770.10">
    <property type="entry name" value="3-hydroxy-3-methylglutaryl-coenzyme A Reductase, Chain A, domain 2"/>
    <property type="match status" value="1"/>
</dbReference>
<dbReference type="EMBL" id="UGNW01000001">
    <property type="protein sequence ID" value="STX31628.1"/>
    <property type="molecule type" value="Genomic_DNA"/>
</dbReference>
<dbReference type="InterPro" id="IPR004553">
    <property type="entry name" value="HMG_CoA_Rdtase_bac-typ"/>
</dbReference>
<gene>
    <name evidence="6" type="primary">mvaA_2</name>
    <name evidence="5" type="ORF">Lbir_2104</name>
    <name evidence="6" type="ORF">NCTC12437_01402</name>
</gene>
<organism evidence="6 8">
    <name type="scientific">Legionella birminghamensis</name>
    <dbReference type="NCBI Taxonomy" id="28083"/>
    <lineage>
        <taxon>Bacteria</taxon>
        <taxon>Pseudomonadati</taxon>
        <taxon>Pseudomonadota</taxon>
        <taxon>Gammaproteobacteria</taxon>
        <taxon>Legionellales</taxon>
        <taxon>Legionellaceae</taxon>
        <taxon>Legionella</taxon>
    </lineage>
</organism>
<name>A0A378I8T5_9GAMM</name>
<sequence>MCVDDDLSELFHGFSKLNTQERFERLVALGILTGDDISYLSSGGVRHIDLSEKLIENSIGYFQLPLGVATNFRIDQKDYTIPLAVEETSIIAALSKTARWIRRQGSIETRITGEGIIGQIQLANIRDFELFTHIFTENRQRLIELANKEAAANMVKRGGGVTDLTLRRVQKDDERDMAIIHLTLNSCDAMGANLINQVLEYLKEPIESLTNEKVTMCILSNLNDQKLTTAKVIINDVDPQLGHRLQEASLFAELDQYRAATHNKGVMNGIDPVLIATGNDWRAVESAMHAYACRNGRYQAITVWRYKDGILTGELTAPIIVGIVGGVTTLHPTARLCLSMMKIQSANELSRVIAAVGLVQNLGALTALCTDGIVKGHMRLHINNLLMAAGASSDELEALKERLQTYLAANKRVNLSDAQLLLDELRTQRKNSASL</sequence>
<dbReference type="GO" id="GO:0015936">
    <property type="term" value="P:coenzyme A metabolic process"/>
    <property type="evidence" value="ECO:0007669"/>
    <property type="project" value="InterPro"/>
</dbReference>
<dbReference type="InterPro" id="IPR009029">
    <property type="entry name" value="HMG_CoA_Rdtase_sub-bd_dom_sf"/>
</dbReference>
<dbReference type="EC" id="1.1.1.88" evidence="3"/>
<comment type="pathway">
    <text evidence="3">Metabolic intermediate metabolism; (R)-mevalonate degradation; (S)-3-hydroxy-3-methylglutaryl-CoA from (R)-mevalonate: step 1/1.</text>
</comment>
<comment type="catalytic activity">
    <reaction evidence="3">
        <text>(R)-mevalonate + 2 NAD(+) + CoA = (3S)-3-hydroxy-3-methylglutaryl-CoA + 2 NADH + 2 H(+)</text>
        <dbReference type="Rhea" id="RHEA:14833"/>
        <dbReference type="ChEBI" id="CHEBI:15378"/>
        <dbReference type="ChEBI" id="CHEBI:36464"/>
        <dbReference type="ChEBI" id="CHEBI:43074"/>
        <dbReference type="ChEBI" id="CHEBI:57287"/>
        <dbReference type="ChEBI" id="CHEBI:57540"/>
        <dbReference type="ChEBI" id="CHEBI:57945"/>
        <dbReference type="EC" id="1.1.1.88"/>
    </reaction>
</comment>
<feature type="coiled-coil region" evidence="4">
    <location>
        <begin position="396"/>
        <end position="428"/>
    </location>
</feature>
<keyword evidence="4" id="KW-0175">Coiled coil</keyword>
<dbReference type="GO" id="GO:0004420">
    <property type="term" value="F:hydroxymethylglutaryl-CoA reductase (NADPH) activity"/>
    <property type="evidence" value="ECO:0007669"/>
    <property type="project" value="InterPro"/>
</dbReference>
<dbReference type="PANTHER" id="PTHR10572:SF24">
    <property type="entry name" value="3-HYDROXY-3-METHYLGLUTARYL-COENZYME A REDUCTASE"/>
    <property type="match status" value="1"/>
</dbReference>
<dbReference type="Pfam" id="PF00368">
    <property type="entry name" value="HMG-CoA_red"/>
    <property type="match status" value="1"/>
</dbReference>
<reference evidence="6 8" key="2">
    <citation type="submission" date="2018-06" db="EMBL/GenBank/DDBJ databases">
        <authorList>
            <consortium name="Pathogen Informatics"/>
            <person name="Doyle S."/>
        </authorList>
    </citation>
    <scope>NUCLEOTIDE SEQUENCE [LARGE SCALE GENOMIC DNA]</scope>
    <source>
        <strain evidence="6 8">NCTC12437</strain>
    </source>
</reference>
<evidence type="ECO:0000313" key="7">
    <source>
        <dbReference type="Proteomes" id="UP000054735"/>
    </source>
</evidence>
<evidence type="ECO:0000313" key="6">
    <source>
        <dbReference type="EMBL" id="STX31628.1"/>
    </source>
</evidence>
<dbReference type="CDD" id="cd00644">
    <property type="entry name" value="HMG-CoA_reductase_classII"/>
    <property type="match status" value="1"/>
</dbReference>
<dbReference type="PROSITE" id="PS50065">
    <property type="entry name" value="HMG_COA_REDUCTASE_4"/>
    <property type="match status" value="1"/>
</dbReference>
<dbReference type="STRING" id="28083.Lbir_2104"/>
<evidence type="ECO:0000256" key="2">
    <source>
        <dbReference type="ARBA" id="ARBA00023002"/>
    </source>
</evidence>
<proteinExistence type="inferred from homology"/>
<dbReference type="UniPathway" id="UPA00257">
    <property type="reaction ID" value="UER00367"/>
</dbReference>
<accession>A0A378I8T5</accession>
<dbReference type="RefSeq" id="WP_058524114.1">
    <property type="nucleotide sequence ID" value="NZ_CAAAHV010000018.1"/>
</dbReference>
<dbReference type="Proteomes" id="UP000255066">
    <property type="component" value="Unassembled WGS sequence"/>
</dbReference>
<dbReference type="Gene3D" id="3.30.70.420">
    <property type="entry name" value="Hydroxymethylglutaryl-CoA reductase, class I/II, NAD/NADP-binding domain"/>
    <property type="match status" value="1"/>
</dbReference>
<dbReference type="PRINTS" id="PR00071">
    <property type="entry name" value="HMGCOARDTASE"/>
</dbReference>
<dbReference type="PANTHER" id="PTHR10572">
    <property type="entry name" value="3-HYDROXY-3-METHYLGLUTARYL-COENZYME A REDUCTASE"/>
    <property type="match status" value="1"/>
</dbReference>
<dbReference type="AlphaFoldDB" id="A0A378I8T5"/>
<dbReference type="GO" id="GO:0140643">
    <property type="term" value="F:hydroxymethylglutaryl-CoA reductase (NADH) activity"/>
    <property type="evidence" value="ECO:0007669"/>
    <property type="project" value="UniProtKB-EC"/>
</dbReference>
<dbReference type="InterPro" id="IPR009023">
    <property type="entry name" value="HMG_CoA_Rdtase_NAD(P)-bd_sf"/>
</dbReference>
<dbReference type="PROSITE" id="PS01192">
    <property type="entry name" value="HMG_COA_REDUCTASE_3"/>
    <property type="match status" value="1"/>
</dbReference>
<dbReference type="PROSITE" id="PS00066">
    <property type="entry name" value="HMG_COA_REDUCTASE_1"/>
    <property type="match status" value="1"/>
</dbReference>
<dbReference type="EMBL" id="LNXT01000040">
    <property type="protein sequence ID" value="KTC69365.1"/>
    <property type="molecule type" value="Genomic_DNA"/>
</dbReference>
<evidence type="ECO:0000313" key="5">
    <source>
        <dbReference type="EMBL" id="KTC69365.1"/>
    </source>
</evidence>
<dbReference type="NCBIfam" id="TIGR00532">
    <property type="entry name" value="HMG_CoA_R_NAD"/>
    <property type="match status" value="1"/>
</dbReference>
<keyword evidence="2 3" id="KW-0560">Oxidoreductase</keyword>
<keyword evidence="7" id="KW-1185">Reference proteome</keyword>
<dbReference type="InterPro" id="IPR023076">
    <property type="entry name" value="HMG_CoA_Rdtase_CS"/>
</dbReference>